<protein>
    <submittedName>
        <fullName evidence="2">DUF1772 domain-containing protein</fullName>
    </submittedName>
</protein>
<gene>
    <name evidence="2" type="ORF">FH607_006810</name>
</gene>
<accession>A0A5N6AHI8</accession>
<evidence type="ECO:0000256" key="1">
    <source>
        <dbReference type="SAM" id="Phobius"/>
    </source>
</evidence>
<keyword evidence="1" id="KW-1133">Transmembrane helix</keyword>
<keyword evidence="1" id="KW-0472">Membrane</keyword>
<dbReference type="Proteomes" id="UP000314251">
    <property type="component" value="Unassembled WGS sequence"/>
</dbReference>
<dbReference type="RefSeq" id="WP_139666730.1">
    <property type="nucleotide sequence ID" value="NZ_VDLY02000004.1"/>
</dbReference>
<feature type="transmembrane region" description="Helical" evidence="1">
    <location>
        <begin position="57"/>
        <end position="79"/>
    </location>
</feature>
<sequence length="164" mass="16706">MTALAALAALLTLTLAAVMAGTFFAFSVSVLPGLGTVPPEQAVAAMRGMNAKILNPLFLTPFMAVPLTAALTAVALFALGHRAAALAFLAAALVYGAGAFAPTVAVNVPLNDALAAGVADTPERAAALWADFAPRWTRFNALRSAAGTVTVLLTGVGLFLWRRA</sequence>
<dbReference type="Pfam" id="PF08592">
    <property type="entry name" value="Anthrone_oxy"/>
    <property type="match status" value="1"/>
</dbReference>
<organism evidence="2 3">
    <name type="scientific">Streptomyces mimosae</name>
    <dbReference type="NCBI Taxonomy" id="2586635"/>
    <lineage>
        <taxon>Bacteria</taxon>
        <taxon>Bacillati</taxon>
        <taxon>Actinomycetota</taxon>
        <taxon>Actinomycetes</taxon>
        <taxon>Kitasatosporales</taxon>
        <taxon>Streptomycetaceae</taxon>
        <taxon>Streptomyces</taxon>
    </lineage>
</organism>
<reference evidence="2" key="1">
    <citation type="submission" date="2019-10" db="EMBL/GenBank/DDBJ databases">
        <title>Nonomuraea sp. nov., isolated from Phyllanthus amarus.</title>
        <authorList>
            <person name="Klykleung N."/>
            <person name="Tanasupawat S."/>
        </authorList>
    </citation>
    <scope>NUCLEOTIDE SEQUENCE [LARGE SCALE GENOMIC DNA]</scope>
    <source>
        <strain evidence="2">3MP-10</strain>
    </source>
</reference>
<dbReference type="InterPro" id="IPR013901">
    <property type="entry name" value="Anthrone_oxy"/>
</dbReference>
<proteinExistence type="predicted"/>
<feature type="transmembrane region" description="Helical" evidence="1">
    <location>
        <begin position="86"/>
        <end position="105"/>
    </location>
</feature>
<comment type="caution">
    <text evidence="2">The sequence shown here is derived from an EMBL/GenBank/DDBJ whole genome shotgun (WGS) entry which is preliminary data.</text>
</comment>
<keyword evidence="1" id="KW-0812">Transmembrane</keyword>
<evidence type="ECO:0000313" key="2">
    <source>
        <dbReference type="EMBL" id="KAB8167715.1"/>
    </source>
</evidence>
<keyword evidence="3" id="KW-1185">Reference proteome</keyword>
<dbReference type="AlphaFoldDB" id="A0A5N6AHI8"/>
<name>A0A5N6AHI8_9ACTN</name>
<dbReference type="OrthoDB" id="428263at2"/>
<feature type="transmembrane region" description="Helical" evidence="1">
    <location>
        <begin position="141"/>
        <end position="161"/>
    </location>
</feature>
<dbReference type="EMBL" id="VDLY02000004">
    <property type="protein sequence ID" value="KAB8167715.1"/>
    <property type="molecule type" value="Genomic_DNA"/>
</dbReference>
<evidence type="ECO:0000313" key="3">
    <source>
        <dbReference type="Proteomes" id="UP000314251"/>
    </source>
</evidence>